<sequence>MKWKIPLGASLPFNCPSVVADLSGVHMVLAYYIHCQRLVWPGEERGR</sequence>
<comment type="caution">
    <text evidence="1">The sequence shown here is derived from an EMBL/GenBank/DDBJ whole genome shotgun (WGS) entry which is preliminary data.</text>
</comment>
<dbReference type="AlphaFoldDB" id="A0AAV5KPR2"/>
<proteinExistence type="predicted"/>
<protein>
    <submittedName>
        <fullName evidence="1">Uncharacterized protein</fullName>
    </submittedName>
</protein>
<organism evidence="1 2">
    <name type="scientific">Rubroshorea leprosula</name>
    <dbReference type="NCBI Taxonomy" id="152421"/>
    <lineage>
        <taxon>Eukaryota</taxon>
        <taxon>Viridiplantae</taxon>
        <taxon>Streptophyta</taxon>
        <taxon>Embryophyta</taxon>
        <taxon>Tracheophyta</taxon>
        <taxon>Spermatophyta</taxon>
        <taxon>Magnoliopsida</taxon>
        <taxon>eudicotyledons</taxon>
        <taxon>Gunneridae</taxon>
        <taxon>Pentapetalae</taxon>
        <taxon>rosids</taxon>
        <taxon>malvids</taxon>
        <taxon>Malvales</taxon>
        <taxon>Dipterocarpaceae</taxon>
        <taxon>Rubroshorea</taxon>
    </lineage>
</organism>
<accession>A0AAV5KPR2</accession>
<name>A0AAV5KPR2_9ROSI</name>
<keyword evidence="2" id="KW-1185">Reference proteome</keyword>
<gene>
    <name evidence="1" type="ORF">SLEP1_g35877</name>
</gene>
<reference evidence="1 2" key="1">
    <citation type="journal article" date="2021" name="Commun. Biol.">
        <title>The genome of Shorea leprosula (Dipterocarpaceae) highlights the ecological relevance of drought in aseasonal tropical rainforests.</title>
        <authorList>
            <person name="Ng K.K.S."/>
            <person name="Kobayashi M.J."/>
            <person name="Fawcett J.A."/>
            <person name="Hatakeyama M."/>
            <person name="Paape T."/>
            <person name="Ng C.H."/>
            <person name="Ang C.C."/>
            <person name="Tnah L.H."/>
            <person name="Lee C.T."/>
            <person name="Nishiyama T."/>
            <person name="Sese J."/>
            <person name="O'Brien M.J."/>
            <person name="Copetti D."/>
            <person name="Mohd Noor M.I."/>
            <person name="Ong R.C."/>
            <person name="Putra M."/>
            <person name="Sireger I.Z."/>
            <person name="Indrioko S."/>
            <person name="Kosugi Y."/>
            <person name="Izuno A."/>
            <person name="Isagi Y."/>
            <person name="Lee S.L."/>
            <person name="Shimizu K.K."/>
        </authorList>
    </citation>
    <scope>NUCLEOTIDE SEQUENCE [LARGE SCALE GENOMIC DNA]</scope>
    <source>
        <strain evidence="1">214</strain>
    </source>
</reference>
<dbReference type="EMBL" id="BPVZ01000072">
    <property type="protein sequence ID" value="GKV26612.1"/>
    <property type="molecule type" value="Genomic_DNA"/>
</dbReference>
<dbReference type="Proteomes" id="UP001054252">
    <property type="component" value="Unassembled WGS sequence"/>
</dbReference>
<evidence type="ECO:0000313" key="2">
    <source>
        <dbReference type="Proteomes" id="UP001054252"/>
    </source>
</evidence>
<evidence type="ECO:0000313" key="1">
    <source>
        <dbReference type="EMBL" id="GKV26612.1"/>
    </source>
</evidence>